<organism evidence="8 9">
    <name type="scientific">Catalinimonas alkaloidigena</name>
    <dbReference type="NCBI Taxonomy" id="1075417"/>
    <lineage>
        <taxon>Bacteria</taxon>
        <taxon>Pseudomonadati</taxon>
        <taxon>Bacteroidota</taxon>
        <taxon>Cytophagia</taxon>
        <taxon>Cytophagales</taxon>
        <taxon>Catalimonadaceae</taxon>
        <taxon>Catalinimonas</taxon>
    </lineage>
</organism>
<keyword evidence="6" id="KW-0472">Membrane</keyword>
<keyword evidence="9" id="KW-1185">Reference proteome</keyword>
<keyword evidence="7" id="KW-0653">Protein transport</keyword>
<dbReference type="GO" id="GO:0015031">
    <property type="term" value="P:protein transport"/>
    <property type="evidence" value="ECO:0007669"/>
    <property type="project" value="UniProtKB-KW"/>
</dbReference>
<evidence type="ECO:0000256" key="3">
    <source>
        <dbReference type="ARBA" id="ARBA00022475"/>
    </source>
</evidence>
<dbReference type="AlphaFoldDB" id="A0A1G8WHY9"/>
<sequence>MPRRKKDDVDINASSMADIAFLLLIFFLVTTTIASDKGLPILLPPKNTEDVQIKLNQRNVYVVQMNSRDQLLVEDEPMELRSLKEGVKRFLSNNGADEKLSVSPKDAVVSIKADRGTSYETYLQVLDQVKAGYHELRAQEAGITVQEYLSLEPDKNPRDKRLYDKAREAYPMQISEAEPSQVGG</sequence>
<keyword evidence="4 7" id="KW-0812">Transmembrane</keyword>
<gene>
    <name evidence="8" type="ORF">SAMN05421823_10193</name>
</gene>
<reference evidence="8 9" key="1">
    <citation type="submission" date="2016-10" db="EMBL/GenBank/DDBJ databases">
        <authorList>
            <person name="de Groot N.N."/>
        </authorList>
    </citation>
    <scope>NUCLEOTIDE SEQUENCE [LARGE SCALE GENOMIC DNA]</scope>
    <source>
        <strain evidence="8 9">DSM 25186</strain>
    </source>
</reference>
<keyword evidence="7" id="KW-0813">Transport</keyword>
<dbReference type="Proteomes" id="UP000198510">
    <property type="component" value="Unassembled WGS sequence"/>
</dbReference>
<evidence type="ECO:0000256" key="1">
    <source>
        <dbReference type="ARBA" id="ARBA00004162"/>
    </source>
</evidence>
<evidence type="ECO:0000256" key="2">
    <source>
        <dbReference type="ARBA" id="ARBA00005811"/>
    </source>
</evidence>
<dbReference type="GO" id="GO:0005886">
    <property type="term" value="C:plasma membrane"/>
    <property type="evidence" value="ECO:0007669"/>
    <property type="project" value="UniProtKB-SubCell"/>
</dbReference>
<keyword evidence="5" id="KW-1133">Transmembrane helix</keyword>
<dbReference type="Pfam" id="PF02472">
    <property type="entry name" value="ExbD"/>
    <property type="match status" value="1"/>
</dbReference>
<comment type="similarity">
    <text evidence="2 7">Belongs to the ExbD/TolR family.</text>
</comment>
<dbReference type="EMBL" id="FNFO01000001">
    <property type="protein sequence ID" value="SDJ77942.1"/>
    <property type="molecule type" value="Genomic_DNA"/>
</dbReference>
<evidence type="ECO:0000256" key="5">
    <source>
        <dbReference type="ARBA" id="ARBA00022989"/>
    </source>
</evidence>
<evidence type="ECO:0000256" key="6">
    <source>
        <dbReference type="ARBA" id="ARBA00023136"/>
    </source>
</evidence>
<dbReference type="PANTHER" id="PTHR30558">
    <property type="entry name" value="EXBD MEMBRANE COMPONENT OF PMF-DRIVEN MACROMOLECULE IMPORT SYSTEM"/>
    <property type="match status" value="1"/>
</dbReference>
<evidence type="ECO:0000313" key="8">
    <source>
        <dbReference type="EMBL" id="SDJ77942.1"/>
    </source>
</evidence>
<name>A0A1G8WHY9_9BACT</name>
<dbReference type="PANTHER" id="PTHR30558:SF3">
    <property type="entry name" value="BIOPOLYMER TRANSPORT PROTEIN EXBD-RELATED"/>
    <property type="match status" value="1"/>
</dbReference>
<evidence type="ECO:0000313" key="9">
    <source>
        <dbReference type="Proteomes" id="UP000198510"/>
    </source>
</evidence>
<dbReference type="RefSeq" id="WP_089677831.1">
    <property type="nucleotide sequence ID" value="NZ_FNFO01000001.1"/>
</dbReference>
<evidence type="ECO:0000256" key="4">
    <source>
        <dbReference type="ARBA" id="ARBA00022692"/>
    </source>
</evidence>
<evidence type="ECO:0000256" key="7">
    <source>
        <dbReference type="RuleBase" id="RU003879"/>
    </source>
</evidence>
<dbReference type="STRING" id="1075417.SAMN05421823_10193"/>
<proteinExistence type="inferred from homology"/>
<accession>A0A1G8WHY9</accession>
<protein>
    <submittedName>
        <fullName evidence="8">Biopolymer transport protein ExbD</fullName>
    </submittedName>
</protein>
<dbReference type="GO" id="GO:0022857">
    <property type="term" value="F:transmembrane transporter activity"/>
    <property type="evidence" value="ECO:0007669"/>
    <property type="project" value="InterPro"/>
</dbReference>
<dbReference type="OrthoDB" id="9801500at2"/>
<dbReference type="InterPro" id="IPR003400">
    <property type="entry name" value="ExbD"/>
</dbReference>
<dbReference type="Gene3D" id="3.30.420.270">
    <property type="match status" value="1"/>
</dbReference>
<comment type="subcellular location">
    <subcellularLocation>
        <location evidence="1">Cell membrane</location>
        <topology evidence="1">Single-pass membrane protein</topology>
    </subcellularLocation>
    <subcellularLocation>
        <location evidence="7">Cell membrane</location>
        <topology evidence="7">Single-pass type II membrane protein</topology>
    </subcellularLocation>
</comment>
<keyword evidence="3" id="KW-1003">Cell membrane</keyword>